<comment type="function">
    <text evidence="12">Catalyzes the hydrolysis of phosphatidylinositol-4,5-bisphosphate (PtdIns-4,5-P2) to phosphatidylinositol-4-phosphate (PtdIns-4-P).</text>
</comment>
<dbReference type="EMBL" id="QMKO01001777">
    <property type="protein sequence ID" value="RTG86641.1"/>
    <property type="molecule type" value="Genomic_DNA"/>
</dbReference>
<dbReference type="EC" id="3.1.3.78" evidence="4 12"/>
<keyword evidence="7 12" id="KW-0378">Hydrolase</keyword>
<protein>
    <recommendedName>
        <fullName evidence="4 12">Phosphatidylinositol-4,5-bisphosphate 4-phosphatase</fullName>
        <ecNumber evidence="4 12">3.1.3.78</ecNumber>
    </recommendedName>
</protein>
<dbReference type="GO" id="GO:0005886">
    <property type="term" value="C:plasma membrane"/>
    <property type="evidence" value="ECO:0007669"/>
    <property type="project" value="TreeGrafter"/>
</dbReference>
<keyword evidence="9" id="KW-0443">Lipid metabolism</keyword>
<comment type="catalytic activity">
    <reaction evidence="1 12">
        <text>a 1,2-diacyl-sn-glycero-3-phospho-(1D-myo-inositol-4,5-bisphosphate) + H2O = a 1,2-diacyl-sn-glycero-3-phospho-(1D-myo-inositol-5-phosphate) + phosphate</text>
        <dbReference type="Rhea" id="RHEA:25674"/>
        <dbReference type="ChEBI" id="CHEBI:15377"/>
        <dbReference type="ChEBI" id="CHEBI:43474"/>
        <dbReference type="ChEBI" id="CHEBI:57795"/>
        <dbReference type="ChEBI" id="CHEBI:58456"/>
        <dbReference type="EC" id="3.1.3.78"/>
    </reaction>
</comment>
<evidence type="ECO:0000256" key="7">
    <source>
        <dbReference type="ARBA" id="ARBA00022801"/>
    </source>
</evidence>
<proteinExistence type="predicted"/>
<evidence type="ECO:0000256" key="3">
    <source>
        <dbReference type="ARBA" id="ARBA00004155"/>
    </source>
</evidence>
<dbReference type="InterPro" id="IPR019178">
    <property type="entry name" value="PtdIns-P2-Ptase"/>
</dbReference>
<evidence type="ECO:0000256" key="6">
    <source>
        <dbReference type="ARBA" id="ARBA00022753"/>
    </source>
</evidence>
<dbReference type="Proteomes" id="UP000290809">
    <property type="component" value="Unassembled WGS sequence"/>
</dbReference>
<dbReference type="Pfam" id="PF09788">
    <property type="entry name" value="Tmemb_55A"/>
    <property type="match status" value="1"/>
</dbReference>
<keyword evidence="5" id="KW-0812">Transmembrane</keyword>
<dbReference type="AlphaFoldDB" id="A0A430QG22"/>
<dbReference type="GO" id="GO:0005765">
    <property type="term" value="C:lysosomal membrane"/>
    <property type="evidence" value="ECO:0007669"/>
    <property type="project" value="UniProtKB-SubCell"/>
</dbReference>
<keyword evidence="10" id="KW-0472">Membrane</keyword>
<reference evidence="13 14" key="1">
    <citation type="journal article" date="2019" name="PLoS Pathog.">
        <title>Genome sequence of the bovine parasite Schistosoma bovis Tanzania.</title>
        <authorList>
            <person name="Oey H."/>
            <person name="Zakrzewski M."/>
            <person name="Gobert G."/>
            <person name="Gravermann K."/>
            <person name="Stoye J."/>
            <person name="Jones M."/>
            <person name="Mcmanus D."/>
            <person name="Krause L."/>
        </authorList>
    </citation>
    <scope>NUCLEOTIDE SEQUENCE [LARGE SCALE GENOMIC DNA]</scope>
    <source>
        <strain evidence="13 14">TAN1997</strain>
    </source>
</reference>
<keyword evidence="6 12" id="KW-0967">Endosome</keyword>
<keyword evidence="8" id="KW-1133">Transmembrane helix</keyword>
<gene>
    <name evidence="13" type="ORF">DC041_0005638</name>
</gene>
<organism evidence="13 14">
    <name type="scientific">Schistosoma bovis</name>
    <name type="common">Blood fluke</name>
    <dbReference type="NCBI Taxonomy" id="6184"/>
    <lineage>
        <taxon>Eukaryota</taxon>
        <taxon>Metazoa</taxon>
        <taxon>Spiralia</taxon>
        <taxon>Lophotrochozoa</taxon>
        <taxon>Platyhelminthes</taxon>
        <taxon>Trematoda</taxon>
        <taxon>Digenea</taxon>
        <taxon>Strigeidida</taxon>
        <taxon>Schistosomatoidea</taxon>
        <taxon>Schistosomatidae</taxon>
        <taxon>Schistosoma</taxon>
    </lineage>
</organism>
<evidence type="ECO:0000256" key="2">
    <source>
        <dbReference type="ARBA" id="ARBA00004107"/>
    </source>
</evidence>
<evidence type="ECO:0000256" key="9">
    <source>
        <dbReference type="ARBA" id="ARBA00023098"/>
    </source>
</evidence>
<dbReference type="STRING" id="6184.A0A430QG22"/>
<comment type="caution">
    <text evidence="13">The sequence shown here is derived from an EMBL/GenBank/DDBJ whole genome shotgun (WGS) entry which is preliminary data.</text>
</comment>
<evidence type="ECO:0000313" key="14">
    <source>
        <dbReference type="Proteomes" id="UP000290809"/>
    </source>
</evidence>
<name>A0A430QG22_SCHBO</name>
<evidence type="ECO:0000256" key="5">
    <source>
        <dbReference type="ARBA" id="ARBA00022692"/>
    </source>
</evidence>
<dbReference type="GO" id="GO:0034597">
    <property type="term" value="F:phosphatidylinositol-4,5-bisphosphate 4-phosphatase activity"/>
    <property type="evidence" value="ECO:0007669"/>
    <property type="project" value="UniProtKB-EC"/>
</dbReference>
<dbReference type="PANTHER" id="PTHR21014">
    <property type="entry name" value="PHOSPHATIDYLINOSITOL-4,5-BISPHOSPHATE 4-PHOSPHATASE"/>
    <property type="match status" value="1"/>
</dbReference>
<accession>A0A430QG22</accession>
<keyword evidence="11 12" id="KW-0458">Lysosome</keyword>
<evidence type="ECO:0000256" key="4">
    <source>
        <dbReference type="ARBA" id="ARBA00012936"/>
    </source>
</evidence>
<dbReference type="PANTHER" id="PTHR21014:SF5">
    <property type="entry name" value="TYPE 2 PHOSPHATIDYLINOSITOL 4,5-BISPHOSPHATE 4-PHOSPHATASE"/>
    <property type="match status" value="1"/>
</dbReference>
<evidence type="ECO:0000313" key="13">
    <source>
        <dbReference type="EMBL" id="RTG86641.1"/>
    </source>
</evidence>
<evidence type="ECO:0000256" key="12">
    <source>
        <dbReference type="RuleBase" id="RU365008"/>
    </source>
</evidence>
<evidence type="ECO:0000256" key="11">
    <source>
        <dbReference type="ARBA" id="ARBA00023228"/>
    </source>
</evidence>
<evidence type="ECO:0000256" key="8">
    <source>
        <dbReference type="ARBA" id="ARBA00022989"/>
    </source>
</evidence>
<keyword evidence="14" id="KW-1185">Reference proteome</keyword>
<dbReference type="GO" id="GO:0031902">
    <property type="term" value="C:late endosome membrane"/>
    <property type="evidence" value="ECO:0007669"/>
    <property type="project" value="UniProtKB-SubCell"/>
</dbReference>
<dbReference type="GO" id="GO:0046856">
    <property type="term" value="P:phosphatidylinositol dephosphorylation"/>
    <property type="evidence" value="ECO:0007669"/>
    <property type="project" value="InterPro"/>
</dbReference>
<dbReference type="GO" id="GO:0030670">
    <property type="term" value="C:phagocytic vesicle membrane"/>
    <property type="evidence" value="ECO:0007669"/>
    <property type="project" value="TreeGrafter"/>
</dbReference>
<comment type="subcellular location">
    <subcellularLocation>
        <location evidence="2 12">Late endosome membrane</location>
        <topology evidence="2 12">Multi-pass membrane protein</topology>
    </subcellularLocation>
    <subcellularLocation>
        <location evidence="3 12">Lysosome membrane</location>
        <topology evidence="3 12">Multi-pass membrane protein</topology>
    </subcellularLocation>
</comment>
<evidence type="ECO:0000256" key="1">
    <source>
        <dbReference type="ARBA" id="ARBA00001261"/>
    </source>
</evidence>
<sequence length="99" mass="10756">MDENTPLVSADTHVGRSVIKPVIERAVTNDGDSQATVNCQPIKGPPTGKQYVRCPCNCLLVCNESTSKVGCPRPECQKVIVIREVGYTSSLLSFLELHI</sequence>
<evidence type="ECO:0000256" key="10">
    <source>
        <dbReference type="ARBA" id="ARBA00023136"/>
    </source>
</evidence>